<feature type="chain" id="PRO_5019139099" evidence="5">
    <location>
        <begin position="35"/>
        <end position="349"/>
    </location>
</feature>
<dbReference type="PRINTS" id="PR00834">
    <property type="entry name" value="PROTEASES2C"/>
</dbReference>
<dbReference type="PANTHER" id="PTHR22939">
    <property type="entry name" value="SERINE PROTEASE FAMILY S1C HTRA-RELATED"/>
    <property type="match status" value="1"/>
</dbReference>
<dbReference type="SUPFAM" id="SSF50156">
    <property type="entry name" value="PDZ domain-like"/>
    <property type="match status" value="1"/>
</dbReference>
<evidence type="ECO:0000256" key="2">
    <source>
        <dbReference type="ARBA" id="ARBA00022670"/>
    </source>
</evidence>
<sequence>MAQAATTGGKLKRRRALACGLALGLGAMALTARAAPSALETRSRALERAHAAVFALEVQVVEGARSAKTLGQEREGSAVLISDDGVLLTAGYLVLEAETVTVVTEAGARLPARVLAYDVATGFGLVQALAPLGRAPVPLARNAPSPGPEPLTAISAGDEAEVLPVTLVSRRAFSGNWEYHVETALYTSPPLDQHSGAALFNAEGELLGIGSLALPDVQPGPARQRMPGNLFVPVDLLRPVLAELRSQGRSAASVRPWLGLNCAEQAGELRVLRVAEDSPADVAGLQTGDRITRIDGRRVAALAQLWLGLWADPRPQRAVELEIERGGRLMTVTVHAVDRAATLARATGI</sequence>
<proteinExistence type="inferred from homology"/>
<dbReference type="PROSITE" id="PS50106">
    <property type="entry name" value="PDZ"/>
    <property type="match status" value="1"/>
</dbReference>
<evidence type="ECO:0000259" key="6">
    <source>
        <dbReference type="PROSITE" id="PS50106"/>
    </source>
</evidence>
<feature type="domain" description="PDZ" evidence="6">
    <location>
        <begin position="241"/>
        <end position="299"/>
    </location>
</feature>
<dbReference type="GO" id="GO:0004252">
    <property type="term" value="F:serine-type endopeptidase activity"/>
    <property type="evidence" value="ECO:0007669"/>
    <property type="project" value="InterPro"/>
</dbReference>
<dbReference type="Gene3D" id="2.40.10.120">
    <property type="match status" value="1"/>
</dbReference>
<evidence type="ECO:0000256" key="1">
    <source>
        <dbReference type="ARBA" id="ARBA00010541"/>
    </source>
</evidence>
<dbReference type="InterPro" id="IPR001478">
    <property type="entry name" value="PDZ"/>
</dbReference>
<dbReference type="SUPFAM" id="SSF50494">
    <property type="entry name" value="Trypsin-like serine proteases"/>
    <property type="match status" value="1"/>
</dbReference>
<keyword evidence="2 7" id="KW-0645">Protease</keyword>
<gene>
    <name evidence="7" type="ORF">EOE66_11230</name>
</gene>
<keyword evidence="3" id="KW-0378">Hydrolase</keyword>
<evidence type="ECO:0000313" key="8">
    <source>
        <dbReference type="Proteomes" id="UP000285575"/>
    </source>
</evidence>
<comment type="caution">
    <text evidence="7">The sequence shown here is derived from an EMBL/GenBank/DDBJ whole genome shotgun (WGS) entry which is preliminary data.</text>
</comment>
<dbReference type="InterPro" id="IPR036034">
    <property type="entry name" value="PDZ_sf"/>
</dbReference>
<keyword evidence="5" id="KW-0732">Signal</keyword>
<dbReference type="SMART" id="SM00228">
    <property type="entry name" value="PDZ"/>
    <property type="match status" value="1"/>
</dbReference>
<comment type="similarity">
    <text evidence="1">Belongs to the peptidase S1C family.</text>
</comment>
<keyword evidence="8" id="KW-1185">Reference proteome</keyword>
<dbReference type="AlphaFoldDB" id="A0A437RI92"/>
<dbReference type="InterPro" id="IPR009003">
    <property type="entry name" value="Peptidase_S1_PA"/>
</dbReference>
<organism evidence="7 8">
    <name type="scientific">Rubrivivax rivuli</name>
    <dbReference type="NCBI Taxonomy" id="1862385"/>
    <lineage>
        <taxon>Bacteria</taxon>
        <taxon>Pseudomonadati</taxon>
        <taxon>Pseudomonadota</taxon>
        <taxon>Betaproteobacteria</taxon>
        <taxon>Burkholderiales</taxon>
        <taxon>Sphaerotilaceae</taxon>
        <taxon>Rubrivivax</taxon>
    </lineage>
</organism>
<dbReference type="Gene3D" id="2.30.42.10">
    <property type="match status" value="1"/>
</dbReference>
<keyword evidence="4" id="KW-0720">Serine protease</keyword>
<name>A0A437RI92_9BURK</name>
<dbReference type="EMBL" id="SACR01000003">
    <property type="protein sequence ID" value="RVU46398.1"/>
    <property type="molecule type" value="Genomic_DNA"/>
</dbReference>
<feature type="signal peptide" evidence="5">
    <location>
        <begin position="1"/>
        <end position="34"/>
    </location>
</feature>
<evidence type="ECO:0000256" key="5">
    <source>
        <dbReference type="SAM" id="SignalP"/>
    </source>
</evidence>
<dbReference type="Pfam" id="PF13365">
    <property type="entry name" value="Trypsin_2"/>
    <property type="match status" value="1"/>
</dbReference>
<accession>A0A437RI92</accession>
<protein>
    <submittedName>
        <fullName evidence="7">Serine protease</fullName>
    </submittedName>
</protein>
<evidence type="ECO:0000313" key="7">
    <source>
        <dbReference type="EMBL" id="RVU46398.1"/>
    </source>
</evidence>
<dbReference type="OrthoDB" id="8678832at2"/>
<dbReference type="Pfam" id="PF13180">
    <property type="entry name" value="PDZ_2"/>
    <property type="match status" value="1"/>
</dbReference>
<dbReference type="Proteomes" id="UP000285575">
    <property type="component" value="Unassembled WGS sequence"/>
</dbReference>
<evidence type="ECO:0000256" key="4">
    <source>
        <dbReference type="ARBA" id="ARBA00022825"/>
    </source>
</evidence>
<dbReference type="InterPro" id="IPR001940">
    <property type="entry name" value="Peptidase_S1C"/>
</dbReference>
<reference evidence="7 8" key="1">
    <citation type="submission" date="2019-01" db="EMBL/GenBank/DDBJ databases">
        <authorList>
            <person name="Chen W.-M."/>
        </authorList>
    </citation>
    <scope>NUCLEOTIDE SEQUENCE [LARGE SCALE GENOMIC DNA]</scope>
    <source>
        <strain evidence="7 8">KYPY4</strain>
    </source>
</reference>
<evidence type="ECO:0000256" key="3">
    <source>
        <dbReference type="ARBA" id="ARBA00022801"/>
    </source>
</evidence>
<dbReference type="GO" id="GO:0006508">
    <property type="term" value="P:proteolysis"/>
    <property type="evidence" value="ECO:0007669"/>
    <property type="project" value="UniProtKB-KW"/>
</dbReference>
<dbReference type="PANTHER" id="PTHR22939:SF129">
    <property type="entry name" value="SERINE PROTEASE HTRA2, MITOCHONDRIAL"/>
    <property type="match status" value="1"/>
</dbReference>